<accession>A0A9N9BZS5</accession>
<dbReference type="EMBL" id="CAJVPL010001741">
    <property type="protein sequence ID" value="CAG8585620.1"/>
    <property type="molecule type" value="Genomic_DNA"/>
</dbReference>
<evidence type="ECO:0000256" key="1">
    <source>
        <dbReference type="SAM" id="SignalP"/>
    </source>
</evidence>
<gene>
    <name evidence="2" type="ORF">AGERDE_LOCUS8348</name>
</gene>
<protein>
    <submittedName>
        <fullName evidence="2">3712_t:CDS:1</fullName>
    </submittedName>
</protein>
<name>A0A9N9BZS5_9GLOM</name>
<evidence type="ECO:0000313" key="3">
    <source>
        <dbReference type="Proteomes" id="UP000789831"/>
    </source>
</evidence>
<dbReference type="Proteomes" id="UP000789831">
    <property type="component" value="Unassembled WGS sequence"/>
</dbReference>
<keyword evidence="1" id="KW-0732">Signal</keyword>
<feature type="chain" id="PRO_5040474597" evidence="1">
    <location>
        <begin position="21"/>
        <end position="154"/>
    </location>
</feature>
<keyword evidence="3" id="KW-1185">Reference proteome</keyword>
<sequence length="154" mass="16463">MKTNFLFVFALLAMLCVVKAIPHQLYKRTTEFGPCPVPNLPSELSVTISPDPVVPDQISTFTVTGTLTTPITEDFNLIIAFDDPQSPLPFVAQIPPGTTVNAVENVPVPSQSLLPSTYGIAVAIINQNFEPHLVIGCAYATVNGPASDIPALLF</sequence>
<organism evidence="2 3">
    <name type="scientific">Ambispora gerdemannii</name>
    <dbReference type="NCBI Taxonomy" id="144530"/>
    <lineage>
        <taxon>Eukaryota</taxon>
        <taxon>Fungi</taxon>
        <taxon>Fungi incertae sedis</taxon>
        <taxon>Mucoromycota</taxon>
        <taxon>Glomeromycotina</taxon>
        <taxon>Glomeromycetes</taxon>
        <taxon>Archaeosporales</taxon>
        <taxon>Ambisporaceae</taxon>
        <taxon>Ambispora</taxon>
    </lineage>
</organism>
<proteinExistence type="predicted"/>
<dbReference type="OrthoDB" id="2392981at2759"/>
<evidence type="ECO:0000313" key="2">
    <source>
        <dbReference type="EMBL" id="CAG8585620.1"/>
    </source>
</evidence>
<feature type="signal peptide" evidence="1">
    <location>
        <begin position="1"/>
        <end position="20"/>
    </location>
</feature>
<reference evidence="2" key="1">
    <citation type="submission" date="2021-06" db="EMBL/GenBank/DDBJ databases">
        <authorList>
            <person name="Kallberg Y."/>
            <person name="Tangrot J."/>
            <person name="Rosling A."/>
        </authorList>
    </citation>
    <scope>NUCLEOTIDE SEQUENCE</scope>
    <source>
        <strain evidence="2">MT106</strain>
    </source>
</reference>
<dbReference type="AlphaFoldDB" id="A0A9N9BZS5"/>
<comment type="caution">
    <text evidence="2">The sequence shown here is derived from an EMBL/GenBank/DDBJ whole genome shotgun (WGS) entry which is preliminary data.</text>
</comment>